<evidence type="ECO:0000256" key="1">
    <source>
        <dbReference type="SAM" id="Phobius"/>
    </source>
</evidence>
<dbReference type="Proteomes" id="UP000280346">
    <property type="component" value="Unassembled WGS sequence"/>
</dbReference>
<organism evidence="2 3">
    <name type="scientific">Azospirillum doebereinerae</name>
    <dbReference type="NCBI Taxonomy" id="92933"/>
    <lineage>
        <taxon>Bacteria</taxon>
        <taxon>Pseudomonadati</taxon>
        <taxon>Pseudomonadota</taxon>
        <taxon>Alphaproteobacteria</taxon>
        <taxon>Rhodospirillales</taxon>
        <taxon>Azospirillaceae</taxon>
        <taxon>Azospirillum</taxon>
    </lineage>
</organism>
<dbReference type="OrthoDB" id="7308165at2"/>
<dbReference type="AlphaFoldDB" id="A0A433JC17"/>
<dbReference type="RefSeq" id="WP_126996141.1">
    <property type="nucleotide sequence ID" value="NZ_JBNPXW010000007.1"/>
</dbReference>
<evidence type="ECO:0000313" key="2">
    <source>
        <dbReference type="EMBL" id="RUQ74085.1"/>
    </source>
</evidence>
<comment type="caution">
    <text evidence="2">The sequence shown here is derived from an EMBL/GenBank/DDBJ whole genome shotgun (WGS) entry which is preliminary data.</text>
</comment>
<reference evidence="2 3" key="1">
    <citation type="submission" date="2018-12" db="EMBL/GenBank/DDBJ databases">
        <authorList>
            <person name="Yang Y."/>
        </authorList>
    </citation>
    <scope>NUCLEOTIDE SEQUENCE [LARGE SCALE GENOMIC DNA]</scope>
    <source>
        <strain evidence="2 3">GSF71</strain>
    </source>
</reference>
<dbReference type="EMBL" id="RZIJ01000004">
    <property type="protein sequence ID" value="RUQ74085.1"/>
    <property type="molecule type" value="Genomic_DNA"/>
</dbReference>
<sequence length="110" mass="11888">MEVPMQDVAGMVGVPGRNRWMRARPVGERRRVASFVAPALAATVATALILHLLTELALLLPVADALGAVSVLVGMAAVLVTLLPFTVLWARRAQRAWSADWPAPERRRLG</sequence>
<keyword evidence="1" id="KW-0812">Transmembrane</keyword>
<protein>
    <submittedName>
        <fullName evidence="2">Uncharacterized protein</fullName>
    </submittedName>
</protein>
<keyword evidence="1" id="KW-1133">Transmembrane helix</keyword>
<feature type="transmembrane region" description="Helical" evidence="1">
    <location>
        <begin position="32"/>
        <end position="53"/>
    </location>
</feature>
<keyword evidence="3" id="KW-1185">Reference proteome</keyword>
<name>A0A433JC17_9PROT</name>
<proteinExistence type="predicted"/>
<keyword evidence="1" id="KW-0472">Membrane</keyword>
<accession>A0A433JC17</accession>
<evidence type="ECO:0000313" key="3">
    <source>
        <dbReference type="Proteomes" id="UP000280346"/>
    </source>
</evidence>
<gene>
    <name evidence="2" type="ORF">EJ913_06890</name>
</gene>
<feature type="transmembrane region" description="Helical" evidence="1">
    <location>
        <begin position="65"/>
        <end position="90"/>
    </location>
</feature>